<dbReference type="Pfam" id="PF21715">
    <property type="entry name" value="CggR_N"/>
    <property type="match status" value="1"/>
</dbReference>
<dbReference type="Gene3D" id="3.40.50.1360">
    <property type="match status" value="1"/>
</dbReference>
<feature type="domain" description="Sugar-binding" evidence="5">
    <location>
        <begin position="90"/>
        <end position="338"/>
    </location>
</feature>
<comment type="caution">
    <text evidence="7">The sequence shown here is derived from an EMBL/GenBank/DDBJ whole genome shotgun (WGS) entry which is preliminary data.</text>
</comment>
<evidence type="ECO:0000259" key="6">
    <source>
        <dbReference type="Pfam" id="PF21715"/>
    </source>
</evidence>
<evidence type="ECO:0000259" key="5">
    <source>
        <dbReference type="Pfam" id="PF04198"/>
    </source>
</evidence>
<evidence type="ECO:0000256" key="3">
    <source>
        <dbReference type="ARBA" id="ARBA00023125"/>
    </source>
</evidence>
<evidence type="ECO:0000313" key="8">
    <source>
        <dbReference type="Proteomes" id="UP000095488"/>
    </source>
</evidence>
<comment type="similarity">
    <text evidence="1">Belongs to the SorC transcriptional regulatory family.</text>
</comment>
<dbReference type="SUPFAM" id="SSF100950">
    <property type="entry name" value="NagB/RpiA/CoA transferase-like"/>
    <property type="match status" value="1"/>
</dbReference>
<dbReference type="InterPro" id="IPR007324">
    <property type="entry name" value="Sugar-bd_dom_put"/>
</dbReference>
<dbReference type="EMBL" id="CYZR01000003">
    <property type="protein sequence ID" value="CUN79815.1"/>
    <property type="molecule type" value="Genomic_DNA"/>
</dbReference>
<reference evidence="7 8" key="1">
    <citation type="submission" date="2015-09" db="EMBL/GenBank/DDBJ databases">
        <authorList>
            <consortium name="Pathogen Informatics"/>
        </authorList>
    </citation>
    <scope>NUCLEOTIDE SEQUENCE [LARGE SCALE GENOMIC DNA]</scope>
    <source>
        <strain evidence="7 8">2789STDY5834858</strain>
    </source>
</reference>
<evidence type="ECO:0000256" key="2">
    <source>
        <dbReference type="ARBA" id="ARBA00023015"/>
    </source>
</evidence>
<organism evidence="7 8">
    <name type="scientific">Sarcina ventriculi</name>
    <name type="common">Clostridium ventriculi</name>
    <dbReference type="NCBI Taxonomy" id="1267"/>
    <lineage>
        <taxon>Bacteria</taxon>
        <taxon>Bacillati</taxon>
        <taxon>Bacillota</taxon>
        <taxon>Clostridia</taxon>
        <taxon>Eubacteriales</taxon>
        <taxon>Clostridiaceae</taxon>
        <taxon>Sarcina</taxon>
    </lineage>
</organism>
<name>A0ABM9UQS8_SARVE</name>
<evidence type="ECO:0000313" key="7">
    <source>
        <dbReference type="EMBL" id="CUN79815.1"/>
    </source>
</evidence>
<protein>
    <submittedName>
        <fullName evidence="7">Central glycolytic genes regulator</fullName>
    </submittedName>
</protein>
<dbReference type="RefSeq" id="WP_055258473.1">
    <property type="nucleotide sequence ID" value="NZ_BCMV01000060.1"/>
</dbReference>
<evidence type="ECO:0000256" key="4">
    <source>
        <dbReference type="ARBA" id="ARBA00023163"/>
    </source>
</evidence>
<dbReference type="InterPro" id="IPR051054">
    <property type="entry name" value="SorC_transcr_regulators"/>
</dbReference>
<keyword evidence="8" id="KW-1185">Reference proteome</keyword>
<dbReference type="InterPro" id="IPR036388">
    <property type="entry name" value="WH-like_DNA-bd_sf"/>
</dbReference>
<keyword evidence="3" id="KW-0238">DNA-binding</keyword>
<evidence type="ECO:0000256" key="1">
    <source>
        <dbReference type="ARBA" id="ARBA00010466"/>
    </source>
</evidence>
<keyword evidence="2" id="KW-0805">Transcription regulation</keyword>
<dbReference type="SUPFAM" id="SSF46785">
    <property type="entry name" value="Winged helix' DNA-binding domain"/>
    <property type="match status" value="1"/>
</dbReference>
<accession>A0ABM9UQS8</accession>
<feature type="domain" description="CggR N-terminal DNA binding" evidence="6">
    <location>
        <begin position="19"/>
        <end position="88"/>
    </location>
</feature>
<dbReference type="Gene3D" id="1.10.10.10">
    <property type="entry name" value="Winged helix-like DNA-binding domain superfamily/Winged helix DNA-binding domain"/>
    <property type="match status" value="1"/>
</dbReference>
<dbReference type="InterPro" id="IPR036390">
    <property type="entry name" value="WH_DNA-bd_sf"/>
</dbReference>
<proteinExistence type="inferred from homology"/>
<dbReference type="InterPro" id="IPR037171">
    <property type="entry name" value="NagB/RpiA_transferase-like"/>
</dbReference>
<dbReference type="Proteomes" id="UP000095488">
    <property type="component" value="Unassembled WGS sequence"/>
</dbReference>
<dbReference type="PANTHER" id="PTHR34294">
    <property type="entry name" value="TRANSCRIPTIONAL REGULATOR-RELATED"/>
    <property type="match status" value="1"/>
</dbReference>
<dbReference type="Pfam" id="PF04198">
    <property type="entry name" value="Sugar-bind"/>
    <property type="match status" value="1"/>
</dbReference>
<keyword evidence="4" id="KW-0804">Transcription</keyword>
<sequence>MQDTLKLQKVIVPEMVELLEKRYNILRTIHYNEPIGRRVLASNLGLGERIVRTEINFLKTQNLIQITTPGMYVTKEGENILEMLKEFIHEIKGLSYVESSLKELLNLKDVIIVPGSLDEEIDVYKELGKAAANYIKSILKDDYVLALTGGSTIREVVDHFPKIQNLHDILIVPARGGMGKNVETQANTLAGELAKKVNGSYKMLHIPANAVAEVVETLSKQKDVKEIINYINNADILLYGIGDAEKMAFKRGVSDELINDLLDLGAIGEALGFYFDKNAKVVSVMPNLGIDINKIKNVKNQVAVAGGRYKAEAIMSAVSNNENVVLVLDEGAAKEIIKKFQQNN</sequence>
<dbReference type="PANTHER" id="PTHR34294:SF5">
    <property type="entry name" value="CENTRAL GLYCOLYTIC GENES REGULATOR"/>
    <property type="match status" value="1"/>
</dbReference>
<dbReference type="InterPro" id="IPR048715">
    <property type="entry name" value="CggR_N"/>
</dbReference>
<gene>
    <name evidence="7" type="primary">cggR</name>
    <name evidence="7" type="ORF">ERS852473_01123</name>
</gene>